<feature type="transmembrane region" description="Helical" evidence="9">
    <location>
        <begin position="214"/>
        <end position="234"/>
    </location>
</feature>
<dbReference type="Proteomes" id="UP000256900">
    <property type="component" value="Unassembled WGS sequence"/>
</dbReference>
<dbReference type="HAMAP" id="MF_01148">
    <property type="entry name" value="Lnt"/>
    <property type="match status" value="1"/>
</dbReference>
<dbReference type="OrthoDB" id="9804277at2"/>
<feature type="transmembrane region" description="Helical" evidence="9">
    <location>
        <begin position="520"/>
        <end position="539"/>
    </location>
</feature>
<evidence type="ECO:0000256" key="1">
    <source>
        <dbReference type="ARBA" id="ARBA00004651"/>
    </source>
</evidence>
<dbReference type="GO" id="GO:0016410">
    <property type="term" value="F:N-acyltransferase activity"/>
    <property type="evidence" value="ECO:0007669"/>
    <property type="project" value="UniProtKB-UniRule"/>
</dbReference>
<keyword evidence="7 9" id="KW-0472">Membrane</keyword>
<comment type="pathway">
    <text evidence="9">Protein modification; lipoprotein biosynthesis (N-acyl transfer).</text>
</comment>
<dbReference type="PANTHER" id="PTHR38686">
    <property type="entry name" value="APOLIPOPROTEIN N-ACYLTRANSFERASE"/>
    <property type="match status" value="1"/>
</dbReference>
<feature type="domain" description="CN hydrolase" evidence="10">
    <location>
        <begin position="252"/>
        <end position="510"/>
    </location>
</feature>
<feature type="transmembrane region" description="Helical" evidence="9">
    <location>
        <begin position="105"/>
        <end position="129"/>
    </location>
</feature>
<dbReference type="GO" id="GO:0042158">
    <property type="term" value="P:lipoprotein biosynthetic process"/>
    <property type="evidence" value="ECO:0007669"/>
    <property type="project" value="UniProtKB-UniRule"/>
</dbReference>
<evidence type="ECO:0000256" key="6">
    <source>
        <dbReference type="ARBA" id="ARBA00022989"/>
    </source>
</evidence>
<evidence type="ECO:0000256" key="4">
    <source>
        <dbReference type="ARBA" id="ARBA00022679"/>
    </source>
</evidence>
<dbReference type="EMBL" id="QUMO01000004">
    <property type="protein sequence ID" value="REF84553.1"/>
    <property type="molecule type" value="Genomic_DNA"/>
</dbReference>
<dbReference type="Pfam" id="PF20154">
    <property type="entry name" value="LNT_N"/>
    <property type="match status" value="1"/>
</dbReference>
<dbReference type="EC" id="2.3.1.269" evidence="9"/>
<keyword evidence="5 9" id="KW-0812">Transmembrane</keyword>
<keyword evidence="3 9" id="KW-1003">Cell membrane</keyword>
<reference evidence="11 12" key="1">
    <citation type="submission" date="2018-08" db="EMBL/GenBank/DDBJ databases">
        <title>Genomic Encyclopedia of Type Strains, Phase IV (KMG-IV): sequencing the most valuable type-strain genomes for metagenomic binning, comparative biology and taxonomic classification.</title>
        <authorList>
            <person name="Goeker M."/>
        </authorList>
    </citation>
    <scope>NUCLEOTIDE SEQUENCE [LARGE SCALE GENOMIC DNA]</scope>
    <source>
        <strain evidence="11 12">BW863</strain>
    </source>
</reference>
<comment type="subcellular location">
    <subcellularLocation>
        <location evidence="1 9">Cell membrane</location>
        <topology evidence="1 9">Multi-pass membrane protein</topology>
    </subcellularLocation>
</comment>
<keyword evidence="4 9" id="KW-0808">Transferase</keyword>
<keyword evidence="12" id="KW-1185">Reference proteome</keyword>
<gene>
    <name evidence="9" type="primary">lnt</name>
    <name evidence="11" type="ORF">DES32_2662</name>
</gene>
<dbReference type="RefSeq" id="WP_115837189.1">
    <property type="nucleotide sequence ID" value="NZ_CP025086.1"/>
</dbReference>
<comment type="function">
    <text evidence="9">Catalyzes the phospholipid dependent N-acylation of the N-terminal cysteine of apolipoprotein, the last step in lipoprotein maturation.</text>
</comment>
<evidence type="ECO:0000256" key="8">
    <source>
        <dbReference type="ARBA" id="ARBA00023315"/>
    </source>
</evidence>
<evidence type="ECO:0000313" key="12">
    <source>
        <dbReference type="Proteomes" id="UP000256900"/>
    </source>
</evidence>
<dbReference type="InterPro" id="IPR003010">
    <property type="entry name" value="C-N_Hydrolase"/>
</dbReference>
<dbReference type="GO" id="GO:0005886">
    <property type="term" value="C:plasma membrane"/>
    <property type="evidence" value="ECO:0007669"/>
    <property type="project" value="UniProtKB-SubCell"/>
</dbReference>
<dbReference type="CDD" id="cd07571">
    <property type="entry name" value="ALP_N-acyl_transferase"/>
    <property type="match status" value="1"/>
</dbReference>
<evidence type="ECO:0000313" key="11">
    <source>
        <dbReference type="EMBL" id="REF84553.1"/>
    </source>
</evidence>
<protein>
    <recommendedName>
        <fullName evidence="9">Apolipoprotein N-acyltransferase</fullName>
        <shortName evidence="9">ALP N-acyltransferase</shortName>
        <ecNumber evidence="9">2.3.1.269</ecNumber>
    </recommendedName>
</protein>
<proteinExistence type="inferred from homology"/>
<feature type="transmembrane region" description="Helical" evidence="9">
    <location>
        <begin position="72"/>
        <end position="93"/>
    </location>
</feature>
<name>A0A3D9YSR6_9HYPH</name>
<dbReference type="Gene3D" id="3.60.110.10">
    <property type="entry name" value="Carbon-nitrogen hydrolase"/>
    <property type="match status" value="1"/>
</dbReference>
<dbReference type="PROSITE" id="PS50263">
    <property type="entry name" value="CN_HYDROLASE"/>
    <property type="match status" value="1"/>
</dbReference>
<comment type="catalytic activity">
    <reaction evidence="9">
        <text>N-terminal S-1,2-diacyl-sn-glyceryl-L-cysteinyl-[lipoprotein] + a glycerophospholipid = N-acyl-S-1,2-diacyl-sn-glyceryl-L-cysteinyl-[lipoprotein] + a 2-acyl-sn-glycero-3-phospholipid + H(+)</text>
        <dbReference type="Rhea" id="RHEA:48228"/>
        <dbReference type="Rhea" id="RHEA-COMP:14681"/>
        <dbReference type="Rhea" id="RHEA-COMP:14684"/>
        <dbReference type="ChEBI" id="CHEBI:15378"/>
        <dbReference type="ChEBI" id="CHEBI:136912"/>
        <dbReference type="ChEBI" id="CHEBI:140656"/>
        <dbReference type="ChEBI" id="CHEBI:140657"/>
        <dbReference type="ChEBI" id="CHEBI:140660"/>
        <dbReference type="EC" id="2.3.1.269"/>
    </reaction>
</comment>
<evidence type="ECO:0000259" key="10">
    <source>
        <dbReference type="PROSITE" id="PS50263"/>
    </source>
</evidence>
<dbReference type="InterPro" id="IPR045378">
    <property type="entry name" value="LNT_N"/>
</dbReference>
<dbReference type="InterPro" id="IPR004563">
    <property type="entry name" value="Apolipo_AcylTrfase"/>
</dbReference>
<comment type="similarity">
    <text evidence="2 9">Belongs to the CN hydrolase family. Apolipoprotein N-acyltransferase subfamily.</text>
</comment>
<dbReference type="Pfam" id="PF00795">
    <property type="entry name" value="CN_hydrolase"/>
    <property type="match status" value="1"/>
</dbReference>
<feature type="transmembrane region" description="Helical" evidence="9">
    <location>
        <begin position="18"/>
        <end position="51"/>
    </location>
</feature>
<dbReference type="SUPFAM" id="SSF56317">
    <property type="entry name" value="Carbon-nitrogen hydrolase"/>
    <property type="match status" value="1"/>
</dbReference>
<comment type="caution">
    <text evidence="11">The sequence shown here is derived from an EMBL/GenBank/DDBJ whole genome shotgun (WGS) entry which is preliminary data.</text>
</comment>
<accession>A0A3D9YSR6</accession>
<dbReference type="NCBIfam" id="TIGR00546">
    <property type="entry name" value="lnt"/>
    <property type="match status" value="1"/>
</dbReference>
<keyword evidence="6 9" id="KW-1133">Transmembrane helix</keyword>
<dbReference type="InterPro" id="IPR036526">
    <property type="entry name" value="C-N_Hydrolase_sf"/>
</dbReference>
<sequence length="543" mass="58017">MYPIAEYVILADGWRRRLISFAGGACGALALAPVNFLPAMIVPMTIAVWLIDGAAEARQAPGARPRSLAVRNAFGAGWWWGFGYFVAGFWWLGAAFLVEPQDFVWAMPLGIFGLPAFLALFPAFGFALARLGWSPGPARVLTLAAALGFSEWLREHMLTGFPWNDYGMAFGNHLVLAQFAAIGGLGALNVLTIAICASPALVADMRFKKNKRRVPTGVIVAIGAFLAIAAFGAIRLSAPQPKDLPGVKVRLMQPNVTEDENFSAAHKDEIIARYLALSDRATSPEHTGLADVSLLIWPESAFPFILTEDPQALAAIGGALPPNTTLVTGAARVGIVSHAGEEYPAYFNSILAIARGGIILDTYDKVHLVPFGEYLPFESTLRHLGLHHFVHIPGGFAPGAAQRLLSLPGLPPVVGSICYEAIFPEEALPPDLPPGTEPGFIINVTNDAWFGRTAGPYQHLAQARLLTIEQGLPMLRDANTGVSAIIDPYGRVLHSLGLQQEGVIDGGLPEKIAPPPFARAPFLIGILAWVVMLCAALALRGIV</sequence>
<dbReference type="AlphaFoldDB" id="A0A3D9YSR6"/>
<evidence type="ECO:0000256" key="3">
    <source>
        <dbReference type="ARBA" id="ARBA00022475"/>
    </source>
</evidence>
<keyword evidence="11" id="KW-0449">Lipoprotein</keyword>
<feature type="transmembrane region" description="Helical" evidence="9">
    <location>
        <begin position="174"/>
        <end position="202"/>
    </location>
</feature>
<evidence type="ECO:0000256" key="2">
    <source>
        <dbReference type="ARBA" id="ARBA00010065"/>
    </source>
</evidence>
<dbReference type="UniPathway" id="UPA00666"/>
<keyword evidence="8 9" id="KW-0012">Acyltransferase</keyword>
<evidence type="ECO:0000256" key="9">
    <source>
        <dbReference type="HAMAP-Rule" id="MF_01148"/>
    </source>
</evidence>
<evidence type="ECO:0000256" key="7">
    <source>
        <dbReference type="ARBA" id="ARBA00023136"/>
    </source>
</evidence>
<evidence type="ECO:0000256" key="5">
    <source>
        <dbReference type="ARBA" id="ARBA00022692"/>
    </source>
</evidence>
<organism evidence="11 12">
    <name type="scientific">Methylovirgula ligni</name>
    <dbReference type="NCBI Taxonomy" id="569860"/>
    <lineage>
        <taxon>Bacteria</taxon>
        <taxon>Pseudomonadati</taxon>
        <taxon>Pseudomonadota</taxon>
        <taxon>Alphaproteobacteria</taxon>
        <taxon>Hyphomicrobiales</taxon>
        <taxon>Beijerinckiaceae</taxon>
        <taxon>Methylovirgula</taxon>
    </lineage>
</organism>
<dbReference type="PANTHER" id="PTHR38686:SF1">
    <property type="entry name" value="APOLIPOPROTEIN N-ACYLTRANSFERASE"/>
    <property type="match status" value="1"/>
</dbReference>